<reference evidence="9 10" key="1">
    <citation type="submission" date="2016-10" db="EMBL/GenBank/DDBJ databases">
        <authorList>
            <person name="de Groot N.N."/>
        </authorList>
    </citation>
    <scope>NUCLEOTIDE SEQUENCE [LARGE SCALE GENOMIC DNA]</scope>
    <source>
        <strain evidence="9 10">CGMCC 1.8925</strain>
    </source>
</reference>
<evidence type="ECO:0000313" key="9">
    <source>
        <dbReference type="EMBL" id="SCY66675.1"/>
    </source>
</evidence>
<dbReference type="PANTHER" id="PTHR10091">
    <property type="entry name" value="ALDOSE-1-EPIMERASE"/>
    <property type="match status" value="1"/>
</dbReference>
<dbReference type="GO" id="GO:0033499">
    <property type="term" value="P:galactose catabolic process via UDP-galactose, Leloir pathway"/>
    <property type="evidence" value="ECO:0007669"/>
    <property type="project" value="TreeGrafter"/>
</dbReference>
<comment type="similarity">
    <text evidence="2 5">Belongs to the aldose epimerase family.</text>
</comment>
<name>A0A1G5HS44_9RHOB</name>
<dbReference type="EMBL" id="FMVT01000007">
    <property type="protein sequence ID" value="SCY66675.1"/>
    <property type="molecule type" value="Genomic_DNA"/>
</dbReference>
<evidence type="ECO:0000256" key="3">
    <source>
        <dbReference type="ARBA" id="ARBA00023235"/>
    </source>
</evidence>
<dbReference type="Gene3D" id="2.70.98.10">
    <property type="match status" value="1"/>
</dbReference>
<dbReference type="UniPathway" id="UPA00242"/>
<dbReference type="GO" id="GO:0004034">
    <property type="term" value="F:aldose 1-epimerase activity"/>
    <property type="evidence" value="ECO:0007669"/>
    <property type="project" value="UniProtKB-EC"/>
</dbReference>
<comment type="pathway">
    <text evidence="1 5">Carbohydrate metabolism; hexose metabolism.</text>
</comment>
<feature type="binding site" evidence="7">
    <location>
        <position position="225"/>
    </location>
    <ligand>
        <name>beta-D-galactose</name>
        <dbReference type="ChEBI" id="CHEBI:27667"/>
    </ligand>
</feature>
<feature type="binding site" evidence="8">
    <location>
        <begin position="70"/>
        <end position="71"/>
    </location>
    <ligand>
        <name>beta-D-galactose</name>
        <dbReference type="ChEBI" id="CHEBI:27667"/>
    </ligand>
</feature>
<proteinExistence type="inferred from homology"/>
<dbReference type="Proteomes" id="UP000199502">
    <property type="component" value="Unassembled WGS sequence"/>
</dbReference>
<evidence type="ECO:0000256" key="2">
    <source>
        <dbReference type="ARBA" id="ARBA00006206"/>
    </source>
</evidence>
<keyword evidence="4 5" id="KW-0119">Carbohydrate metabolism</keyword>
<dbReference type="InterPro" id="IPR011013">
    <property type="entry name" value="Gal_mutarotase_sf_dom"/>
</dbReference>
<feature type="binding site" evidence="8">
    <location>
        <begin position="167"/>
        <end position="169"/>
    </location>
    <ligand>
        <name>beta-D-galactose</name>
        <dbReference type="ChEBI" id="CHEBI:27667"/>
    </ligand>
</feature>
<dbReference type="SUPFAM" id="SSF74650">
    <property type="entry name" value="Galactose mutarotase-like"/>
    <property type="match status" value="1"/>
</dbReference>
<dbReference type="RefSeq" id="WP_090744209.1">
    <property type="nucleotide sequence ID" value="NZ_FMVT01000007.1"/>
</dbReference>
<dbReference type="GO" id="GO:0030246">
    <property type="term" value="F:carbohydrate binding"/>
    <property type="evidence" value="ECO:0007669"/>
    <property type="project" value="InterPro"/>
</dbReference>
<dbReference type="AlphaFoldDB" id="A0A1G5HS44"/>
<dbReference type="GO" id="GO:0006006">
    <property type="term" value="P:glucose metabolic process"/>
    <property type="evidence" value="ECO:0007669"/>
    <property type="project" value="TreeGrafter"/>
</dbReference>
<dbReference type="EC" id="5.1.3.3" evidence="5"/>
<comment type="catalytic activity">
    <reaction evidence="5">
        <text>alpha-D-glucose = beta-D-glucose</text>
        <dbReference type="Rhea" id="RHEA:10264"/>
        <dbReference type="ChEBI" id="CHEBI:15903"/>
        <dbReference type="ChEBI" id="CHEBI:17925"/>
        <dbReference type="EC" id="5.1.3.3"/>
    </reaction>
</comment>
<keyword evidence="10" id="KW-1185">Reference proteome</keyword>
<evidence type="ECO:0000256" key="5">
    <source>
        <dbReference type="PIRNR" id="PIRNR005096"/>
    </source>
</evidence>
<dbReference type="InterPro" id="IPR008183">
    <property type="entry name" value="Aldose_1/G6P_1-epimerase"/>
</dbReference>
<evidence type="ECO:0000256" key="4">
    <source>
        <dbReference type="ARBA" id="ARBA00023277"/>
    </source>
</evidence>
<protein>
    <recommendedName>
        <fullName evidence="5">Aldose 1-epimerase</fullName>
        <ecNumber evidence="5">5.1.3.3</ecNumber>
    </recommendedName>
</protein>
<dbReference type="PANTHER" id="PTHR10091:SF49">
    <property type="entry name" value="ALDOSE 1-EPIMERASE"/>
    <property type="match status" value="1"/>
</dbReference>
<keyword evidence="3 5" id="KW-0413">Isomerase</keyword>
<accession>A0A1G5HS44</accession>
<evidence type="ECO:0000256" key="1">
    <source>
        <dbReference type="ARBA" id="ARBA00005028"/>
    </source>
</evidence>
<dbReference type="STRING" id="336292.SAMN05660710_02277"/>
<dbReference type="Pfam" id="PF01263">
    <property type="entry name" value="Aldose_epim"/>
    <property type="match status" value="1"/>
</dbReference>
<dbReference type="OrthoDB" id="9779408at2"/>
<evidence type="ECO:0000256" key="6">
    <source>
        <dbReference type="PIRSR" id="PIRSR005096-1"/>
    </source>
</evidence>
<dbReference type="InterPro" id="IPR014718">
    <property type="entry name" value="GH-type_carb-bd"/>
</dbReference>
<evidence type="ECO:0000313" key="10">
    <source>
        <dbReference type="Proteomes" id="UP000199502"/>
    </source>
</evidence>
<dbReference type="PIRSF" id="PIRSF005096">
    <property type="entry name" value="GALM"/>
    <property type="match status" value="1"/>
</dbReference>
<evidence type="ECO:0000256" key="7">
    <source>
        <dbReference type="PIRSR" id="PIRSR005096-2"/>
    </source>
</evidence>
<feature type="active site" description="Proton donor" evidence="6">
    <location>
        <position position="167"/>
    </location>
</feature>
<feature type="active site" description="Proton acceptor" evidence="6">
    <location>
        <position position="288"/>
    </location>
</feature>
<sequence>MSWTLPDGRRVEAITLQGGGLTARILTLGAIVQDLRLEGVAHPLVLGCPEPADYFGPGRYLGAIVGRFANRIGGARFTLDGAEHQVSANFRGRHLLHGGAEGTDVQIWQIDEQDADRARLSLVLPDGHMGFPGEMRIACTITLADQTLGFELEAVSDRPTPCNLTHHGYFDLDGQGDIRRHRVRIDAPSYLPVDDDLIPTGEIAPVPATPFDFRRAREVGDAGYDHNFCLSDGDLPQREVAEVEGRSGLRMQVLTTAAGLQFYDGVQLKDVPGLDGRVYGPHDGFAMEAQGWPDSVNQPGFPQSILRPGETWRMQVQYRFDAASAGRS</sequence>
<dbReference type="InterPro" id="IPR047215">
    <property type="entry name" value="Galactose_mutarotase-like"/>
</dbReference>
<dbReference type="CDD" id="cd09019">
    <property type="entry name" value="galactose_mutarotase_like"/>
    <property type="match status" value="1"/>
</dbReference>
<gene>
    <name evidence="9" type="ORF">SAMN05660710_02277</name>
</gene>
<dbReference type="InterPro" id="IPR015443">
    <property type="entry name" value="Aldose_1-epimerase"/>
</dbReference>
<evidence type="ECO:0000256" key="8">
    <source>
        <dbReference type="PIRSR" id="PIRSR005096-3"/>
    </source>
</evidence>
<organism evidence="9 10">
    <name type="scientific">Paracoccus tibetensis</name>
    <dbReference type="NCBI Taxonomy" id="336292"/>
    <lineage>
        <taxon>Bacteria</taxon>
        <taxon>Pseudomonadati</taxon>
        <taxon>Pseudomonadota</taxon>
        <taxon>Alphaproteobacteria</taxon>
        <taxon>Rhodobacterales</taxon>
        <taxon>Paracoccaceae</taxon>
        <taxon>Paracoccus</taxon>
    </lineage>
</organism>